<evidence type="ECO:0000256" key="1">
    <source>
        <dbReference type="SAM" id="MobiDB-lite"/>
    </source>
</evidence>
<gene>
    <name evidence="3" type="ORF">C4F51_06340</name>
</gene>
<feature type="compositionally biased region" description="Basic and acidic residues" evidence="1">
    <location>
        <begin position="51"/>
        <end position="64"/>
    </location>
</feature>
<dbReference type="SMART" id="SM00834">
    <property type="entry name" value="CxxC_CXXC_SSSS"/>
    <property type="match status" value="1"/>
</dbReference>
<dbReference type="RefSeq" id="WP_193908155.1">
    <property type="nucleotide sequence ID" value="NZ_PRDL01000001.1"/>
</dbReference>
<sequence>MPVYDYKCAEHGLFYELAPVAEASQPCACPVCGTLSARIIIMAPFMNDMSETNRKAHTQNEKSRHQPVFSSTEIRQEQADRNKHDKQGRGCSCHGDKPIRKSALFYTADGNKMFPSMRPWMISH</sequence>
<evidence type="ECO:0000313" key="4">
    <source>
        <dbReference type="Proteomes" id="UP000652567"/>
    </source>
</evidence>
<evidence type="ECO:0000259" key="2">
    <source>
        <dbReference type="SMART" id="SM00834"/>
    </source>
</evidence>
<dbReference type="Proteomes" id="UP000652567">
    <property type="component" value="Unassembled WGS sequence"/>
</dbReference>
<organism evidence="3 4">
    <name type="scientific">Cellvibrio polysaccharolyticus</name>
    <dbReference type="NCBI Taxonomy" id="2082724"/>
    <lineage>
        <taxon>Bacteria</taxon>
        <taxon>Pseudomonadati</taxon>
        <taxon>Pseudomonadota</taxon>
        <taxon>Gammaproteobacteria</taxon>
        <taxon>Cellvibrionales</taxon>
        <taxon>Cellvibrionaceae</taxon>
        <taxon>Cellvibrio</taxon>
    </lineage>
</organism>
<proteinExistence type="predicted"/>
<comment type="caution">
    <text evidence="3">The sequence shown here is derived from an EMBL/GenBank/DDBJ whole genome shotgun (WGS) entry which is preliminary data.</text>
</comment>
<dbReference type="AlphaFoldDB" id="A0A928V567"/>
<keyword evidence="4" id="KW-1185">Reference proteome</keyword>
<reference evidence="3" key="1">
    <citation type="submission" date="2018-07" db="EMBL/GenBank/DDBJ databases">
        <title>Genome assembly of strain Ka43.</title>
        <authorList>
            <person name="Kukolya J."/>
            <person name="Nagy I."/>
            <person name="Horvath B."/>
            <person name="Toth A."/>
        </authorList>
    </citation>
    <scope>NUCLEOTIDE SEQUENCE</scope>
    <source>
        <strain evidence="3">KB43</strain>
    </source>
</reference>
<feature type="compositionally biased region" description="Basic and acidic residues" evidence="1">
    <location>
        <begin position="74"/>
        <end position="97"/>
    </location>
</feature>
<accession>A0A928V567</accession>
<protein>
    <submittedName>
        <fullName evidence="3">Zinc ribbon domain-containing protein</fullName>
    </submittedName>
</protein>
<dbReference type="NCBIfam" id="TIGR02605">
    <property type="entry name" value="CxxC_CxxC_SSSS"/>
    <property type="match status" value="1"/>
</dbReference>
<dbReference type="Pfam" id="PF09723">
    <property type="entry name" value="Zn_ribbon_8"/>
    <property type="match status" value="1"/>
</dbReference>
<feature type="domain" description="Putative regulatory protein FmdB zinc ribbon" evidence="2">
    <location>
        <begin position="1"/>
        <end position="41"/>
    </location>
</feature>
<dbReference type="EMBL" id="PRDL01000001">
    <property type="protein sequence ID" value="MBE8716807.1"/>
    <property type="molecule type" value="Genomic_DNA"/>
</dbReference>
<feature type="region of interest" description="Disordered" evidence="1">
    <location>
        <begin position="51"/>
        <end position="97"/>
    </location>
</feature>
<evidence type="ECO:0000313" key="3">
    <source>
        <dbReference type="EMBL" id="MBE8716807.1"/>
    </source>
</evidence>
<name>A0A928V567_9GAMM</name>
<dbReference type="InterPro" id="IPR013429">
    <property type="entry name" value="Regulatory_FmdB_Zinc_ribbon"/>
</dbReference>